<evidence type="ECO:0000313" key="1">
    <source>
        <dbReference type="EMBL" id="OQD45880.1"/>
    </source>
</evidence>
<protein>
    <submittedName>
        <fullName evidence="1">Uncharacterized protein</fullName>
    </submittedName>
</protein>
<dbReference type="AlphaFoldDB" id="A0A1V6M0H0"/>
<comment type="caution">
    <text evidence="1">The sequence shown here is derived from an EMBL/GenBank/DDBJ whole genome shotgun (WGS) entry which is preliminary data.</text>
</comment>
<keyword evidence="2" id="KW-1185">Reference proteome</keyword>
<accession>A0A1V6M0H0</accession>
<dbReference type="Proteomes" id="UP000242219">
    <property type="component" value="Unassembled WGS sequence"/>
</dbReference>
<proteinExistence type="predicted"/>
<organism evidence="1 2">
    <name type="scientific">Candidatus Brocadia sapporoensis</name>
    <dbReference type="NCBI Taxonomy" id="392547"/>
    <lineage>
        <taxon>Bacteria</taxon>
        <taxon>Pseudomonadati</taxon>
        <taxon>Planctomycetota</taxon>
        <taxon>Candidatus Brocadiia</taxon>
        <taxon>Candidatus Brocadiales</taxon>
        <taxon>Candidatus Brocadiaceae</taxon>
        <taxon>Candidatus Brocadia</taxon>
    </lineage>
</organism>
<evidence type="ECO:0000313" key="2">
    <source>
        <dbReference type="Proteomes" id="UP000242219"/>
    </source>
</evidence>
<sequence length="87" mass="9606">MVTIQYVENPSSIKVAVFIIGKASARIRHTLKSPLFKGALALTSNNGVEGCVTRQQMFHLLPYIGNTLEIPLKKAKLLQETKSLIKV</sequence>
<dbReference type="EMBL" id="MJUW02000071">
    <property type="protein sequence ID" value="OQD45880.1"/>
    <property type="molecule type" value="Genomic_DNA"/>
</dbReference>
<reference evidence="1 2" key="1">
    <citation type="journal article" date="2016" name="Genome Announc.">
        <title>Draft Genome Sequence of the Anaerobic Ammonium-Oxidizing Bacterium 'Candidatus Brocadia sp. 40'.</title>
        <authorList>
            <person name="Ali M."/>
            <person name="Haroon M.F."/>
            <person name="Narita Y."/>
            <person name="Zhang L."/>
            <person name="Rangel Shaw D."/>
            <person name="Okabe S."/>
            <person name="Saikaly P.E."/>
        </authorList>
    </citation>
    <scope>NUCLEOTIDE SEQUENCE [LARGE SCALE GENOMIC DNA]</scope>
    <source>
        <strain evidence="1 2">40</strain>
    </source>
</reference>
<gene>
    <name evidence="1" type="ORF">BIY37_06095</name>
</gene>
<name>A0A1V6M0H0_9BACT</name>